<dbReference type="Gene3D" id="3.30.70.1340">
    <property type="entry name" value="MTH889-like domain"/>
    <property type="match status" value="1"/>
</dbReference>
<dbReference type="EMBL" id="FOCP01000001">
    <property type="protein sequence ID" value="SEM67013.1"/>
    <property type="molecule type" value="Genomic_DNA"/>
</dbReference>
<proteinExistence type="predicted"/>
<accession>A0A1H8A8X9</accession>
<reference evidence="1 2" key="1">
    <citation type="submission" date="2016-10" db="EMBL/GenBank/DDBJ databases">
        <authorList>
            <person name="de Groot N.N."/>
        </authorList>
    </citation>
    <scope>NUCLEOTIDE SEQUENCE [LARGE SCALE GENOMIC DNA]</scope>
    <source>
        <strain evidence="1 2">Nm22</strain>
    </source>
</reference>
<dbReference type="InterPro" id="IPR023129">
    <property type="entry name" value="MTH889-like_dom_sf"/>
</dbReference>
<protein>
    <recommendedName>
        <fullName evidence="3">ACT domain-containing protein</fullName>
    </recommendedName>
</protein>
<evidence type="ECO:0008006" key="3">
    <source>
        <dbReference type="Google" id="ProtNLM"/>
    </source>
</evidence>
<dbReference type="RefSeq" id="WP_090626812.1">
    <property type="nucleotide sequence ID" value="NZ_FOCP01000001.1"/>
</dbReference>
<evidence type="ECO:0000313" key="1">
    <source>
        <dbReference type="EMBL" id="SEM67013.1"/>
    </source>
</evidence>
<gene>
    <name evidence="1" type="ORF">SAMN05216325_10116</name>
</gene>
<dbReference type="Pfam" id="PF02680">
    <property type="entry name" value="DUF211"/>
    <property type="match status" value="1"/>
</dbReference>
<dbReference type="OrthoDB" id="5431975at2"/>
<dbReference type="PANTHER" id="PTHR42240">
    <property type="entry name" value="DUF211 DOMAIN-CONTAINING PROTEIN"/>
    <property type="match status" value="1"/>
</dbReference>
<dbReference type="AlphaFoldDB" id="A0A1H8A8X9"/>
<sequence>MVRVKHLILDVLKPHQPNGLAFASALAERCSNCHIKYTVVEVDEKTESIILSIAGENIRFEIIEEAINTMGASIHSIDEVEVIGSDPVA</sequence>
<dbReference type="Proteomes" id="UP000199459">
    <property type="component" value="Unassembled WGS sequence"/>
</dbReference>
<organism evidence="1 2">
    <name type="scientific">Nitrosomonas marina</name>
    <dbReference type="NCBI Taxonomy" id="917"/>
    <lineage>
        <taxon>Bacteria</taxon>
        <taxon>Pseudomonadati</taxon>
        <taxon>Pseudomonadota</taxon>
        <taxon>Betaproteobacteria</taxon>
        <taxon>Nitrosomonadales</taxon>
        <taxon>Nitrosomonadaceae</taxon>
        <taxon>Nitrosomonas</taxon>
    </lineage>
</organism>
<dbReference type="InterPro" id="IPR003831">
    <property type="entry name" value="DUF211"/>
</dbReference>
<evidence type="ECO:0000313" key="2">
    <source>
        <dbReference type="Proteomes" id="UP000199459"/>
    </source>
</evidence>
<dbReference type="PANTHER" id="PTHR42240:SF1">
    <property type="entry name" value="DUF211 DOMAIN-CONTAINING PROTEIN"/>
    <property type="match status" value="1"/>
</dbReference>
<name>A0A1H8A8X9_9PROT</name>
<dbReference type="SUPFAM" id="SSF160363">
    <property type="entry name" value="MTH889-like"/>
    <property type="match status" value="1"/>
</dbReference>